<evidence type="ECO:0000256" key="2">
    <source>
        <dbReference type="SAM" id="SignalP"/>
    </source>
</evidence>
<dbReference type="InterPro" id="IPR042100">
    <property type="entry name" value="Bug_dom1"/>
</dbReference>
<dbReference type="RefSeq" id="WP_209353092.1">
    <property type="nucleotide sequence ID" value="NZ_JAGIYZ010000018.1"/>
</dbReference>
<protein>
    <submittedName>
        <fullName evidence="3">Tripartite tricarboxylate transporter substrate binding protein</fullName>
    </submittedName>
</protein>
<dbReference type="Gene3D" id="3.40.190.10">
    <property type="entry name" value="Periplasmic binding protein-like II"/>
    <property type="match status" value="1"/>
</dbReference>
<organism evidence="3 4">
    <name type="scientific">Roseomonas nitratireducens</name>
    <dbReference type="NCBI Taxonomy" id="2820810"/>
    <lineage>
        <taxon>Bacteria</taxon>
        <taxon>Pseudomonadati</taxon>
        <taxon>Pseudomonadota</taxon>
        <taxon>Alphaproteobacteria</taxon>
        <taxon>Acetobacterales</taxon>
        <taxon>Roseomonadaceae</taxon>
        <taxon>Roseomonas</taxon>
    </lineage>
</organism>
<feature type="signal peptide" evidence="2">
    <location>
        <begin position="1"/>
        <end position="21"/>
    </location>
</feature>
<dbReference type="PIRSF" id="PIRSF017082">
    <property type="entry name" value="YflP"/>
    <property type="match status" value="1"/>
</dbReference>
<evidence type="ECO:0000313" key="4">
    <source>
        <dbReference type="Proteomes" id="UP000680815"/>
    </source>
</evidence>
<comment type="caution">
    <text evidence="3">The sequence shown here is derived from an EMBL/GenBank/DDBJ whole genome shotgun (WGS) entry which is preliminary data.</text>
</comment>
<dbReference type="Proteomes" id="UP000680815">
    <property type="component" value="Unassembled WGS sequence"/>
</dbReference>
<dbReference type="Gene3D" id="3.40.190.150">
    <property type="entry name" value="Bordetella uptake gene, domain 1"/>
    <property type="match status" value="1"/>
</dbReference>
<evidence type="ECO:0000256" key="1">
    <source>
        <dbReference type="ARBA" id="ARBA00006987"/>
    </source>
</evidence>
<gene>
    <name evidence="3" type="ORF">J5Y09_17385</name>
</gene>
<comment type="similarity">
    <text evidence="1">Belongs to the UPF0065 (bug) family.</text>
</comment>
<dbReference type="SUPFAM" id="SSF53850">
    <property type="entry name" value="Periplasmic binding protein-like II"/>
    <property type="match status" value="1"/>
</dbReference>
<keyword evidence="2" id="KW-0732">Signal</keyword>
<sequence>MRAIIALLVACATALAGPAAAQGGFPERPVRMVVPFAAGGAADIVSRLVAQGMAEDLGQPVVVENRGGSGGVIGSQAALTAPADGYTIVFHTASSAVLNVALYRNLPFDMRRSFVPVSLVGLVPNIIVVNPRLPAANLREFVEHVRRNPGRVTYASSGPGTIVHLSGHMLAGLIGVEMVHVPYRGSGPALNDLIAGTVDMMVDTLPPYVAMVREGRVRALAMATRTRSPAMPEVPTAEEAGLPGYESYNWHAVFATVGTPAPVVARLERAARAAVASPTIRQRLVDVGVDPRGGSAEELATFWDAQLALWIPVARSSGATMD</sequence>
<reference evidence="3 4" key="1">
    <citation type="submission" date="2021-03" db="EMBL/GenBank/DDBJ databases">
        <authorList>
            <person name="So Y."/>
        </authorList>
    </citation>
    <scope>NUCLEOTIDE SEQUENCE [LARGE SCALE GENOMIC DNA]</scope>
    <source>
        <strain evidence="3 4">PWR1</strain>
    </source>
</reference>
<dbReference type="PANTHER" id="PTHR42928">
    <property type="entry name" value="TRICARBOXYLATE-BINDING PROTEIN"/>
    <property type="match status" value="1"/>
</dbReference>
<feature type="chain" id="PRO_5046464460" evidence="2">
    <location>
        <begin position="22"/>
        <end position="322"/>
    </location>
</feature>
<dbReference type="EMBL" id="JAGIYZ010000018">
    <property type="protein sequence ID" value="MBP0465704.1"/>
    <property type="molecule type" value="Genomic_DNA"/>
</dbReference>
<name>A0ABS4AWT0_9PROT</name>
<accession>A0ABS4AWT0</accession>
<keyword evidence="4" id="KW-1185">Reference proteome</keyword>
<evidence type="ECO:0000313" key="3">
    <source>
        <dbReference type="EMBL" id="MBP0465704.1"/>
    </source>
</evidence>
<proteinExistence type="inferred from homology"/>
<dbReference type="PANTHER" id="PTHR42928:SF5">
    <property type="entry name" value="BLR1237 PROTEIN"/>
    <property type="match status" value="1"/>
</dbReference>
<dbReference type="InterPro" id="IPR005064">
    <property type="entry name" value="BUG"/>
</dbReference>
<dbReference type="CDD" id="cd13578">
    <property type="entry name" value="PBP2_Bug27"/>
    <property type="match status" value="1"/>
</dbReference>
<dbReference type="Pfam" id="PF03401">
    <property type="entry name" value="TctC"/>
    <property type="match status" value="1"/>
</dbReference>